<dbReference type="GO" id="GO:0020037">
    <property type="term" value="F:heme binding"/>
    <property type="evidence" value="ECO:0007669"/>
    <property type="project" value="InterPro"/>
</dbReference>
<dbReference type="InterPro" id="IPR051329">
    <property type="entry name" value="NIR_SIR_4Fe-4S"/>
</dbReference>
<dbReference type="EMBL" id="FPHB01000051">
    <property type="protein sequence ID" value="SFV61278.1"/>
    <property type="molecule type" value="Genomic_DNA"/>
</dbReference>
<name>A0A1W1C5Y7_9ZZZZ</name>
<dbReference type="GO" id="GO:0046872">
    <property type="term" value="F:metal ion binding"/>
    <property type="evidence" value="ECO:0007669"/>
    <property type="project" value="UniProtKB-KW"/>
</dbReference>
<dbReference type="PROSITE" id="PS00365">
    <property type="entry name" value="NIR_SIR"/>
    <property type="match status" value="1"/>
</dbReference>
<evidence type="ECO:0000259" key="8">
    <source>
        <dbReference type="Pfam" id="PF01077"/>
    </source>
</evidence>
<keyword evidence="3" id="KW-0349">Heme</keyword>
<feature type="domain" description="Nitrite/sulphite reductase 4Fe-4S" evidence="8">
    <location>
        <begin position="46"/>
        <end position="197"/>
    </location>
</feature>
<reference evidence="9" key="1">
    <citation type="submission" date="2016-10" db="EMBL/GenBank/DDBJ databases">
        <authorList>
            <person name="de Groot N.N."/>
        </authorList>
    </citation>
    <scope>NUCLEOTIDE SEQUENCE</scope>
</reference>
<dbReference type="InterPro" id="IPR006066">
    <property type="entry name" value="NO2/SO3_Rdtase_FeS/sirohaem_BS"/>
</dbReference>
<accession>A0A1W1C5Y7</accession>
<gene>
    <name evidence="9" type="ORF">MNB_SM-7-534</name>
</gene>
<organism evidence="9">
    <name type="scientific">hydrothermal vent metagenome</name>
    <dbReference type="NCBI Taxonomy" id="652676"/>
    <lineage>
        <taxon>unclassified sequences</taxon>
        <taxon>metagenomes</taxon>
        <taxon>ecological metagenomes</taxon>
    </lineage>
</organism>
<evidence type="ECO:0000313" key="9">
    <source>
        <dbReference type="EMBL" id="SFV61278.1"/>
    </source>
</evidence>
<keyword evidence="2" id="KW-0004">4Fe-4S</keyword>
<evidence type="ECO:0000256" key="3">
    <source>
        <dbReference type="ARBA" id="ARBA00022617"/>
    </source>
</evidence>
<dbReference type="GO" id="GO:0048307">
    <property type="term" value="F:ferredoxin-nitrite reductase activity"/>
    <property type="evidence" value="ECO:0007669"/>
    <property type="project" value="UniProtKB-EC"/>
</dbReference>
<comment type="similarity">
    <text evidence="1">Belongs to the nitrite and sulfite reductase 4Fe-4S domain family.</text>
</comment>
<evidence type="ECO:0000256" key="1">
    <source>
        <dbReference type="ARBA" id="ARBA00010429"/>
    </source>
</evidence>
<protein>
    <submittedName>
        <fullName evidence="9">Ferredoxin--nitrite reductase</fullName>
        <ecNumber evidence="9">1.7.7.1</ecNumber>
    </submittedName>
</protein>
<dbReference type="InterPro" id="IPR006067">
    <property type="entry name" value="NO2/SO3_Rdtase_4Fe4S_dom"/>
</dbReference>
<evidence type="ECO:0000256" key="5">
    <source>
        <dbReference type="ARBA" id="ARBA00023002"/>
    </source>
</evidence>
<dbReference type="Gene3D" id="3.30.413.10">
    <property type="entry name" value="Sulfite Reductase Hemoprotein, domain 1"/>
    <property type="match status" value="2"/>
</dbReference>
<evidence type="ECO:0000256" key="6">
    <source>
        <dbReference type="ARBA" id="ARBA00023004"/>
    </source>
</evidence>
<dbReference type="GO" id="GO:0051539">
    <property type="term" value="F:4 iron, 4 sulfur cluster binding"/>
    <property type="evidence" value="ECO:0007669"/>
    <property type="project" value="UniProtKB-KW"/>
</dbReference>
<dbReference type="PANTHER" id="PTHR32439:SF0">
    <property type="entry name" value="FERREDOXIN--NITRITE REDUCTASE, CHLOROPLASTIC"/>
    <property type="match status" value="1"/>
</dbReference>
<keyword evidence="6" id="KW-0408">Iron</keyword>
<evidence type="ECO:0000256" key="2">
    <source>
        <dbReference type="ARBA" id="ARBA00022485"/>
    </source>
</evidence>
<dbReference type="PANTHER" id="PTHR32439">
    <property type="entry name" value="FERREDOXIN--NITRITE REDUCTASE, CHLOROPLASTIC"/>
    <property type="match status" value="1"/>
</dbReference>
<evidence type="ECO:0000256" key="4">
    <source>
        <dbReference type="ARBA" id="ARBA00022723"/>
    </source>
</evidence>
<dbReference type="Pfam" id="PF01077">
    <property type="entry name" value="NIR_SIR"/>
    <property type="match status" value="1"/>
</dbReference>
<keyword evidence="5 9" id="KW-0560">Oxidoreductase</keyword>
<dbReference type="EC" id="1.7.7.1" evidence="9"/>
<evidence type="ECO:0000256" key="7">
    <source>
        <dbReference type="ARBA" id="ARBA00023014"/>
    </source>
</evidence>
<proteinExistence type="inferred from homology"/>
<keyword evidence="7" id="KW-0411">Iron-sulfur</keyword>
<dbReference type="InterPro" id="IPR045854">
    <property type="entry name" value="NO2/SO3_Rdtase_4Fe4S_sf"/>
</dbReference>
<dbReference type="SUPFAM" id="SSF56014">
    <property type="entry name" value="Nitrite and sulphite reductase 4Fe-4S domain-like"/>
    <property type="match status" value="2"/>
</dbReference>
<dbReference type="AlphaFoldDB" id="A0A1W1C5Y7"/>
<dbReference type="Gene3D" id="3.90.480.10">
    <property type="entry name" value="Sulfite Reductase Hemoprotein,Domain 2"/>
    <property type="match status" value="1"/>
</dbReference>
<keyword evidence="4" id="KW-0479">Metal-binding</keyword>
<sequence>MELAKIVEEFDLTIVLTARCGIQLHVKEVWERVNAIGSLTTWQSFGDNVRNIVTDAYDGLLDISHIECYPLVKQMQDYIIKNPKYVGMLPRRVSIGISGNEQNVASFFANDIYFALAKKDDHYGFNVYMGGKNTETAQDADIFLKEEDVFAFYKAFLETFYNHGSRYSRSKTRLFYFIEEHGMAKLKELIEGYFGKAFESAGELVLQKGEFKEFRELRDGSYAYCYETNFSKLDAKEMMQIAEFAKENAKEIRFGMDQNIHIIGLKEPKVPFPPAAKSSTVVACAGNLCPYAVWSIKAETKYLPLDLIEKHSIYVGFSGCAKGCGRHRHTDIGLIGLKTNNFGDVEGGCRIFIGAEHTYGKSVGRELFSMVPFPFLNETVTLIIELYLKSGFKNFEEYSKEVLRYYSNRFLALWHIANLERHTQIPLPKPSKELSFEEERELLLETFKDFELVEDDFFKTLSHKAKELWTVEGKDPKYKPPIKRVVHR</sequence>